<organism evidence="2 3">
    <name type="scientific">Flavobacterium anhuiense</name>
    <dbReference type="NCBI Taxonomy" id="459526"/>
    <lineage>
        <taxon>Bacteria</taxon>
        <taxon>Pseudomonadati</taxon>
        <taxon>Bacteroidota</taxon>
        <taxon>Flavobacteriia</taxon>
        <taxon>Flavobacteriales</taxon>
        <taxon>Flavobacteriaceae</taxon>
        <taxon>Flavobacterium</taxon>
    </lineage>
</organism>
<evidence type="ECO:0000256" key="1">
    <source>
        <dbReference type="SAM" id="SignalP"/>
    </source>
</evidence>
<dbReference type="InterPro" id="IPR014756">
    <property type="entry name" value="Ig_E-set"/>
</dbReference>
<comment type="caution">
    <text evidence="2">The sequence shown here is derived from an EMBL/GenBank/DDBJ whole genome shotgun (WGS) entry which is preliminary data.</text>
</comment>
<keyword evidence="1" id="KW-0732">Signal</keyword>
<protein>
    <submittedName>
        <fullName evidence="2">Putative carbohydrate-active enzyme</fullName>
    </submittedName>
</protein>
<dbReference type="Pfam" id="PF00756">
    <property type="entry name" value="Esterase"/>
    <property type="match status" value="1"/>
</dbReference>
<dbReference type="Gene3D" id="2.60.40.10">
    <property type="entry name" value="Immunoglobulins"/>
    <property type="match status" value="1"/>
</dbReference>
<dbReference type="Proteomes" id="UP000290433">
    <property type="component" value="Unassembled WGS sequence"/>
</dbReference>
<feature type="chain" id="PRO_5019117878" evidence="1">
    <location>
        <begin position="22"/>
        <end position="389"/>
    </location>
</feature>
<dbReference type="EMBL" id="JUIV01000015">
    <property type="protein sequence ID" value="RYJ37538.1"/>
    <property type="molecule type" value="Genomic_DNA"/>
</dbReference>
<dbReference type="PANTHER" id="PTHR48098">
    <property type="entry name" value="ENTEROCHELIN ESTERASE-RELATED"/>
    <property type="match status" value="1"/>
</dbReference>
<sequence>MRLSIIAVIVILNLCFQSVNAQSEQTITEDFKPSSLNQPERIFPQVNSQRRVRASISAPNASKVQLDIGGVKYDMRKDDKGVWTGESNPQDEGFHYYQLNIDGASVPDPGSLYFYGAGRLGSGIEIPSADQDFFALKNVPHGLVSENIYFSKLTNSFRRCFVYTPDGYNENIKERYPVLYLQHGSFEDETGWSSQGKANLILDNLIASKNAVPMIIVMDNGYAYKTQDGNSSDKNKPKESIFEEVLITEVIPMIDAKFRTIPKREKRAIAGLSMGANQTMRIMMNHLDTFAYYGGFSGTANYPNFDAIDASTFLKGKYKDGNALNKQIKLFWLGLGTKEPVPFPKSVGAFRNMLEQQGIKYQYYESPETAHEWLTWRRCLHQFVSKLFK</sequence>
<dbReference type="Gene3D" id="3.40.50.1820">
    <property type="entry name" value="alpha/beta hydrolase"/>
    <property type="match status" value="1"/>
</dbReference>
<dbReference type="InterPro" id="IPR050583">
    <property type="entry name" value="Mycobacterial_A85_antigen"/>
</dbReference>
<dbReference type="SUPFAM" id="SSF53474">
    <property type="entry name" value="alpha/beta-Hydrolases"/>
    <property type="match status" value="1"/>
</dbReference>
<dbReference type="AlphaFoldDB" id="A0A444VV18"/>
<proteinExistence type="predicted"/>
<evidence type="ECO:0000313" key="2">
    <source>
        <dbReference type="EMBL" id="RYJ37538.1"/>
    </source>
</evidence>
<reference evidence="2 3" key="1">
    <citation type="submission" date="2014-12" db="EMBL/GenBank/DDBJ databases">
        <title>Genome sequence of Flavobacterium anhuiense RCM74.</title>
        <authorList>
            <person name="Kim J.F."/>
            <person name="Song J.Y."/>
            <person name="Kwak M.-J."/>
            <person name="Lee S.-W."/>
        </authorList>
    </citation>
    <scope>NUCLEOTIDE SEQUENCE [LARGE SCALE GENOMIC DNA]</scope>
    <source>
        <strain evidence="2 3">RCM74</strain>
    </source>
</reference>
<dbReference type="InterPro" id="IPR000801">
    <property type="entry name" value="Esterase-like"/>
</dbReference>
<evidence type="ECO:0000313" key="3">
    <source>
        <dbReference type="Proteomes" id="UP000290433"/>
    </source>
</evidence>
<gene>
    <name evidence="2" type="ORF">NU08_3530</name>
</gene>
<feature type="signal peptide" evidence="1">
    <location>
        <begin position="1"/>
        <end position="21"/>
    </location>
</feature>
<accession>A0A444VV18</accession>
<dbReference type="InterPro" id="IPR013783">
    <property type="entry name" value="Ig-like_fold"/>
</dbReference>
<dbReference type="CDD" id="cd02858">
    <property type="entry name" value="E_set_Esterase_N"/>
    <property type="match status" value="1"/>
</dbReference>
<dbReference type="SUPFAM" id="SSF81296">
    <property type="entry name" value="E set domains"/>
    <property type="match status" value="1"/>
</dbReference>
<dbReference type="PANTHER" id="PTHR48098:SF1">
    <property type="entry name" value="DIACYLGLYCEROL ACYLTRANSFERASE_MYCOLYLTRANSFERASE AG85A"/>
    <property type="match status" value="1"/>
</dbReference>
<dbReference type="GO" id="GO:0016747">
    <property type="term" value="F:acyltransferase activity, transferring groups other than amino-acyl groups"/>
    <property type="evidence" value="ECO:0007669"/>
    <property type="project" value="TreeGrafter"/>
</dbReference>
<name>A0A444VV18_9FLAO</name>
<dbReference type="OrthoDB" id="9803578at2"/>
<dbReference type="RefSeq" id="WP_129748299.1">
    <property type="nucleotide sequence ID" value="NZ_JUIV01000015.1"/>
</dbReference>
<dbReference type="InterPro" id="IPR029058">
    <property type="entry name" value="AB_hydrolase_fold"/>
</dbReference>